<feature type="domain" description="Fungal lipase-type" evidence="1">
    <location>
        <begin position="75"/>
        <end position="208"/>
    </location>
</feature>
<keyword evidence="3" id="KW-1185">Reference proteome</keyword>
<dbReference type="EMBL" id="JAAKZZ010000255">
    <property type="protein sequence ID" value="NGO71024.1"/>
    <property type="molecule type" value="Genomic_DNA"/>
</dbReference>
<dbReference type="Proteomes" id="UP000477722">
    <property type="component" value="Unassembled WGS sequence"/>
</dbReference>
<organism evidence="2 3">
    <name type="scientific">Streptomyces boncukensis</name>
    <dbReference type="NCBI Taxonomy" id="2711219"/>
    <lineage>
        <taxon>Bacteria</taxon>
        <taxon>Bacillati</taxon>
        <taxon>Actinomycetota</taxon>
        <taxon>Actinomycetes</taxon>
        <taxon>Kitasatosporales</taxon>
        <taxon>Streptomycetaceae</taxon>
        <taxon>Streptomyces</taxon>
    </lineage>
</organism>
<gene>
    <name evidence="2" type="ORF">G5C65_22210</name>
</gene>
<evidence type="ECO:0000313" key="3">
    <source>
        <dbReference type="Proteomes" id="UP000477722"/>
    </source>
</evidence>
<accession>A0A6G4X2Q6</accession>
<dbReference type="InterPro" id="IPR002921">
    <property type="entry name" value="Fungal_lipase-type"/>
</dbReference>
<dbReference type="Pfam" id="PF01764">
    <property type="entry name" value="Lipase_3"/>
    <property type="match status" value="1"/>
</dbReference>
<dbReference type="RefSeq" id="WP_165300670.1">
    <property type="nucleotide sequence ID" value="NZ_JAAKZZ010000255.1"/>
</dbReference>
<proteinExistence type="predicted"/>
<dbReference type="Gene3D" id="3.40.50.1820">
    <property type="entry name" value="alpha/beta hydrolase"/>
    <property type="match status" value="1"/>
</dbReference>
<name>A0A6G4X2Q6_9ACTN</name>
<dbReference type="CDD" id="cd00519">
    <property type="entry name" value="Lipase_3"/>
    <property type="match status" value="1"/>
</dbReference>
<dbReference type="InterPro" id="IPR029058">
    <property type="entry name" value="AB_hydrolase_fold"/>
</dbReference>
<sequence>MSVPALDHRTTGYSLPLAYWLARASELAYKDEPEVRERTGQWGFTRVRYLEARNPGPLPLTDTQAFVAGSDHMVVVAFRGTEPTQARDWLSDVDAPGTTGPGGHGMVHVGFAQALDVVHQELTKTVEEFRDQDQTLWITGHSLGAALAMLAAARLHFEAPGLLADGVHTFGQPRTGDRDLADAYDAAFTARHFRFVNNNDVVPQLPPEPLYHHVKALRYFDADGNLHESMSTAGNLADHARGFAQNAFAPGTDAIQDHRMTAYLPLLEKAAG</sequence>
<comment type="caution">
    <text evidence="2">The sequence shown here is derived from an EMBL/GenBank/DDBJ whole genome shotgun (WGS) entry which is preliminary data.</text>
</comment>
<dbReference type="AlphaFoldDB" id="A0A6G4X2Q6"/>
<dbReference type="GO" id="GO:0006629">
    <property type="term" value="P:lipid metabolic process"/>
    <property type="evidence" value="ECO:0007669"/>
    <property type="project" value="InterPro"/>
</dbReference>
<dbReference type="InterPro" id="IPR044819">
    <property type="entry name" value="OBL-like"/>
</dbReference>
<dbReference type="PANTHER" id="PTHR46086">
    <property type="entry name" value="ALPHA/BETA-HYDROLASES SUPERFAMILY PROTEIN"/>
    <property type="match status" value="1"/>
</dbReference>
<evidence type="ECO:0000259" key="1">
    <source>
        <dbReference type="Pfam" id="PF01764"/>
    </source>
</evidence>
<dbReference type="SUPFAM" id="SSF53474">
    <property type="entry name" value="alpha/beta-Hydrolases"/>
    <property type="match status" value="1"/>
</dbReference>
<dbReference type="PANTHER" id="PTHR46086:SF3">
    <property type="entry name" value="TRIACYLGLYCEROL LIPASE OBL1"/>
    <property type="match status" value="1"/>
</dbReference>
<reference evidence="2 3" key="1">
    <citation type="submission" date="2020-02" db="EMBL/GenBank/DDBJ databases">
        <title>Whole-genome analyses of novel actinobacteria.</title>
        <authorList>
            <person name="Sahin N."/>
            <person name="Tatar D."/>
        </authorList>
    </citation>
    <scope>NUCLEOTIDE SEQUENCE [LARGE SCALE GENOMIC DNA]</scope>
    <source>
        <strain evidence="2 3">SB3404</strain>
    </source>
</reference>
<evidence type="ECO:0000313" key="2">
    <source>
        <dbReference type="EMBL" id="NGO71024.1"/>
    </source>
</evidence>
<dbReference type="GO" id="GO:0004806">
    <property type="term" value="F:triacylglycerol lipase activity"/>
    <property type="evidence" value="ECO:0007669"/>
    <property type="project" value="InterPro"/>
</dbReference>
<protein>
    <submittedName>
        <fullName evidence="2">Lipase family protein</fullName>
    </submittedName>
</protein>